<evidence type="ECO:0000256" key="17">
    <source>
        <dbReference type="ARBA" id="ARBA00035726"/>
    </source>
</evidence>
<comment type="function">
    <text evidence="20">Repair polymerase that plays a key role in base-excision repair. During this process, the damaged base is excised by specific DNA glycosylases, the DNA backbone is nicked at the abasic site by an apurinic/apyrimidic (AP) endonuclease, and POLB removes 5'-deoxyribose-phosphate from the preincised AP site acting as a 5'-deoxyribose-phosphate lyase (5'-dRP lyase); through its DNA polymerase activity, it adds one nucleotide to the 3' end of the arising single-nucleotide gap. Conducts 'gap-filling' DNA synthesis in a stepwise distributive fashion rather than in a processive fashion as for other DNA polymerases. It is also able to cleave sugar-phosphate bonds 3' to an intact AP site, acting as an AP lyase.</text>
</comment>
<comment type="catalytic activity">
    <reaction evidence="21">
        <text>DNA(n) + a 2'-deoxyribonucleoside 5'-triphosphate = DNA(n+1) + diphosphate</text>
        <dbReference type="Rhea" id="RHEA:22508"/>
        <dbReference type="Rhea" id="RHEA-COMP:17339"/>
        <dbReference type="Rhea" id="RHEA-COMP:17340"/>
        <dbReference type="ChEBI" id="CHEBI:33019"/>
        <dbReference type="ChEBI" id="CHEBI:61560"/>
        <dbReference type="ChEBI" id="CHEBI:173112"/>
        <dbReference type="EC" id="2.7.7.7"/>
    </reaction>
</comment>
<dbReference type="SMART" id="SM00278">
    <property type="entry name" value="HhH1"/>
    <property type="match status" value="2"/>
</dbReference>
<dbReference type="NCBIfam" id="NF006375">
    <property type="entry name" value="PRK08609.1"/>
    <property type="match status" value="1"/>
</dbReference>
<name>B9M3A0_GEODF</name>
<keyword evidence="9" id="KW-0548">Nucleotidyltransferase</keyword>
<evidence type="ECO:0000256" key="7">
    <source>
        <dbReference type="ARBA" id="ARBA00022634"/>
    </source>
</evidence>
<dbReference type="Pfam" id="PF02811">
    <property type="entry name" value="PHP"/>
    <property type="match status" value="1"/>
</dbReference>
<dbReference type="SUPFAM" id="SSF81301">
    <property type="entry name" value="Nucleotidyltransferase"/>
    <property type="match status" value="1"/>
</dbReference>
<evidence type="ECO:0000259" key="24">
    <source>
        <dbReference type="SMART" id="SM00483"/>
    </source>
</evidence>
<keyword evidence="11" id="KW-0227">DNA damage</keyword>
<feature type="domain" description="Helix-hairpin-helix DNA-binding motif class 1" evidence="22">
    <location>
        <begin position="50"/>
        <end position="69"/>
    </location>
</feature>
<dbReference type="SUPFAM" id="SSF89550">
    <property type="entry name" value="PHP domain-like"/>
    <property type="match status" value="1"/>
</dbReference>
<dbReference type="SMART" id="SM00483">
    <property type="entry name" value="POLXc"/>
    <property type="match status" value="1"/>
</dbReference>
<keyword evidence="6" id="KW-0488">Methylation</keyword>
<keyword evidence="8" id="KW-0808">Transferase</keyword>
<dbReference type="GO" id="GO:0003887">
    <property type="term" value="F:DNA-directed DNA polymerase activity"/>
    <property type="evidence" value="ECO:0007669"/>
    <property type="project" value="UniProtKB-KW"/>
</dbReference>
<dbReference type="InterPro" id="IPR043519">
    <property type="entry name" value="NT_sf"/>
</dbReference>
<dbReference type="InterPro" id="IPR047967">
    <property type="entry name" value="PolX_PHP"/>
</dbReference>
<evidence type="ECO:0000256" key="4">
    <source>
        <dbReference type="ARBA" id="ARBA00012720"/>
    </source>
</evidence>
<dbReference type="InterPro" id="IPR022311">
    <property type="entry name" value="PolX-like"/>
</dbReference>
<proteinExistence type="predicted"/>
<dbReference type="InterPro" id="IPR029398">
    <property type="entry name" value="PolB_thumb"/>
</dbReference>
<dbReference type="InterPro" id="IPR003583">
    <property type="entry name" value="Hlx-hairpin-Hlx_DNA-bd_motif"/>
</dbReference>
<evidence type="ECO:0000256" key="11">
    <source>
        <dbReference type="ARBA" id="ARBA00022763"/>
    </source>
</evidence>
<keyword evidence="13" id="KW-0239">DNA-directed DNA polymerase</keyword>
<gene>
    <name evidence="25" type="ordered locus">Geob_1150</name>
</gene>
<evidence type="ECO:0000256" key="2">
    <source>
        <dbReference type="ARBA" id="ARBA00004496"/>
    </source>
</evidence>
<dbReference type="HOGENOM" id="CLU_017729_1_0_7"/>
<dbReference type="SMART" id="SM00481">
    <property type="entry name" value="POLIIIAc"/>
    <property type="match status" value="1"/>
</dbReference>
<keyword evidence="26" id="KW-1185">Reference proteome</keyword>
<organism evidence="25 26">
    <name type="scientific">Geotalea daltonii (strain DSM 22248 / JCM 15807 / FRC-32)</name>
    <name type="common">Geobacter daltonii</name>
    <dbReference type="NCBI Taxonomy" id="316067"/>
    <lineage>
        <taxon>Bacteria</taxon>
        <taxon>Pseudomonadati</taxon>
        <taxon>Thermodesulfobacteriota</taxon>
        <taxon>Desulfuromonadia</taxon>
        <taxon>Geobacterales</taxon>
        <taxon>Geobacteraceae</taxon>
        <taxon>Geotalea</taxon>
    </lineage>
</organism>
<dbReference type="eggNOG" id="COG1387">
    <property type="taxonomic scope" value="Bacteria"/>
</dbReference>
<evidence type="ECO:0000256" key="19">
    <source>
        <dbReference type="ARBA" id="ARBA00044678"/>
    </source>
</evidence>
<dbReference type="PRINTS" id="PR00870">
    <property type="entry name" value="DNAPOLXBETA"/>
</dbReference>
<dbReference type="EMBL" id="CP001390">
    <property type="protein sequence ID" value="ACM19510.1"/>
    <property type="molecule type" value="Genomic_DNA"/>
</dbReference>
<dbReference type="FunFam" id="3.20.20.140:FF:000047">
    <property type="entry name" value="PHP domain-containing protein"/>
    <property type="match status" value="1"/>
</dbReference>
<evidence type="ECO:0000256" key="1">
    <source>
        <dbReference type="ARBA" id="ARBA00001946"/>
    </source>
</evidence>
<dbReference type="GO" id="GO:0140078">
    <property type="term" value="F:class I DNA-(apurinic or apyrimidinic site) endonuclease activity"/>
    <property type="evidence" value="ECO:0007669"/>
    <property type="project" value="UniProtKB-EC"/>
</dbReference>
<feature type="domain" description="DNA-directed DNA polymerase X" evidence="24">
    <location>
        <begin position="1"/>
        <end position="315"/>
    </location>
</feature>
<dbReference type="STRING" id="316067.Geob_1150"/>
<dbReference type="Pfam" id="PF14791">
    <property type="entry name" value="DNA_pol_B_thumb"/>
    <property type="match status" value="1"/>
</dbReference>
<dbReference type="InterPro" id="IPR003141">
    <property type="entry name" value="Pol/His_phosphatase_N"/>
</dbReference>
<evidence type="ECO:0000313" key="26">
    <source>
        <dbReference type="Proteomes" id="UP000007721"/>
    </source>
</evidence>
<evidence type="ECO:0000256" key="14">
    <source>
        <dbReference type="ARBA" id="ARBA00023053"/>
    </source>
</evidence>
<sequence>MKNHEIARIFSEIADIQEFRGYDIFKIRAYRRAALNLEGLSQAIDNLSHKELLKIPGIGKDFAAKIEEYLATGKIEAHEKLKEEVPLGMLELLVIPGLGPAKAKLLYDKLGVKGMDDLERAAAEHRLAGAIPKIQSKTEENILKGIEMVKRGRERFPLGRVLPLADSLVDSLRKQGCVERIELAGSIRRWKETVKDIDIVATASDPAALMIAFTTLPQVTRLLLKGPTRSSVLVTDGIQVDLRVVERGSFGAALAYLTGSKNHNVRLRDMAVRQGLKINEYGIFRTEDDSRIGGAEEEDVYRVVGLPFIPPELREDGGEVEAALADALPRLVTAGDIRGDLHVHSRWSDGMHSLDKMAAAARKRGLAYIALTDHSRSLGVTRGLTIERLIEQREEIAAFNRNSGDFRVLHGTEMDILPDGSLDFPDEVLKELDFVIASIHSAFKQPREQITARMAAAMRNPWVTMIAHPTGRILGEREAYEIDMDEVLRVAAETGTALEINAYPLRLDINDRQARRAKELGVPVAINTDAHVTSNFDFLPYGIAIARRGWLEKEDVLNALELPEFLRRRRRNSGKFGGH</sequence>
<dbReference type="Gene3D" id="3.30.460.10">
    <property type="entry name" value="Beta Polymerase, domain 2"/>
    <property type="match status" value="1"/>
</dbReference>
<dbReference type="GO" id="GO:0042578">
    <property type="term" value="F:phosphoric ester hydrolase activity"/>
    <property type="evidence" value="ECO:0007669"/>
    <property type="project" value="TreeGrafter"/>
</dbReference>
<dbReference type="InterPro" id="IPR037160">
    <property type="entry name" value="DNA_Pol_thumb_sf"/>
</dbReference>
<evidence type="ECO:0000256" key="13">
    <source>
        <dbReference type="ARBA" id="ARBA00022932"/>
    </source>
</evidence>
<evidence type="ECO:0000256" key="16">
    <source>
        <dbReference type="ARBA" id="ARBA00035717"/>
    </source>
</evidence>
<dbReference type="GO" id="GO:0006281">
    <property type="term" value="P:DNA repair"/>
    <property type="evidence" value="ECO:0007669"/>
    <property type="project" value="UniProtKB-KW"/>
</dbReference>
<evidence type="ECO:0000256" key="9">
    <source>
        <dbReference type="ARBA" id="ARBA00022695"/>
    </source>
</evidence>
<dbReference type="InterPro" id="IPR010996">
    <property type="entry name" value="HHH_MUS81"/>
</dbReference>
<feature type="domain" description="Polymerase/histidinol phosphatase N-terminal" evidence="23">
    <location>
        <begin position="339"/>
        <end position="418"/>
    </location>
</feature>
<feature type="domain" description="Helix-hairpin-helix DNA-binding motif class 1" evidence="22">
    <location>
        <begin position="90"/>
        <end position="109"/>
    </location>
</feature>
<dbReference type="Gene3D" id="3.20.20.140">
    <property type="entry name" value="Metal-dependent hydrolases"/>
    <property type="match status" value="1"/>
</dbReference>
<evidence type="ECO:0000256" key="5">
    <source>
        <dbReference type="ARBA" id="ARBA00020020"/>
    </source>
</evidence>
<evidence type="ECO:0000256" key="20">
    <source>
        <dbReference type="ARBA" id="ARBA00045548"/>
    </source>
</evidence>
<dbReference type="GO" id="GO:0008270">
    <property type="term" value="F:zinc ion binding"/>
    <property type="evidence" value="ECO:0007669"/>
    <property type="project" value="TreeGrafter"/>
</dbReference>
<dbReference type="InterPro" id="IPR002054">
    <property type="entry name" value="DNA-dir_DNA_pol_X"/>
</dbReference>
<dbReference type="CDD" id="cd07436">
    <property type="entry name" value="PHP_PolX"/>
    <property type="match status" value="1"/>
</dbReference>
<evidence type="ECO:0000259" key="22">
    <source>
        <dbReference type="SMART" id="SM00278"/>
    </source>
</evidence>
<dbReference type="RefSeq" id="WP_012646239.1">
    <property type="nucleotide sequence ID" value="NC_011979.1"/>
</dbReference>
<dbReference type="GO" id="GO:0003677">
    <property type="term" value="F:DNA binding"/>
    <property type="evidence" value="ECO:0007669"/>
    <property type="project" value="InterPro"/>
</dbReference>
<keyword evidence="15" id="KW-0234">DNA repair</keyword>
<keyword evidence="12" id="KW-0832">Ubl conjugation</keyword>
<dbReference type="GO" id="GO:0005829">
    <property type="term" value="C:cytosol"/>
    <property type="evidence" value="ECO:0007669"/>
    <property type="project" value="TreeGrafter"/>
</dbReference>
<reference evidence="25 26" key="1">
    <citation type="submission" date="2009-01" db="EMBL/GenBank/DDBJ databases">
        <title>Complete sequence of Geobacter sp. FRC-32.</title>
        <authorList>
            <consortium name="US DOE Joint Genome Institute"/>
            <person name="Lucas S."/>
            <person name="Copeland A."/>
            <person name="Lapidus A."/>
            <person name="Glavina del Rio T."/>
            <person name="Dalin E."/>
            <person name="Tice H."/>
            <person name="Bruce D."/>
            <person name="Goodwin L."/>
            <person name="Pitluck S."/>
            <person name="Saunders E."/>
            <person name="Brettin T."/>
            <person name="Detter J.C."/>
            <person name="Han C."/>
            <person name="Larimer F."/>
            <person name="Land M."/>
            <person name="Hauser L."/>
            <person name="Kyrpides N."/>
            <person name="Ovchinnikova G."/>
            <person name="Kostka J."/>
            <person name="Richardson P."/>
        </authorList>
    </citation>
    <scope>NUCLEOTIDE SEQUENCE [LARGE SCALE GENOMIC DNA]</scope>
    <source>
        <strain evidence="26">DSM 22248 / JCM 15807 / FRC-32</strain>
    </source>
</reference>
<dbReference type="CDD" id="cd00141">
    <property type="entry name" value="NT_POLXc"/>
    <property type="match status" value="1"/>
</dbReference>
<evidence type="ECO:0000256" key="8">
    <source>
        <dbReference type="ARBA" id="ARBA00022679"/>
    </source>
</evidence>
<dbReference type="InterPro" id="IPR004013">
    <property type="entry name" value="PHP_dom"/>
</dbReference>
<keyword evidence="14" id="KW-0915">Sodium</keyword>
<comment type="subcellular location">
    <subcellularLocation>
        <location evidence="2">Cytoplasm</location>
    </subcellularLocation>
</comment>
<dbReference type="InterPro" id="IPR050243">
    <property type="entry name" value="PHP_phosphatase"/>
</dbReference>
<dbReference type="Pfam" id="PF14520">
    <property type="entry name" value="HHH_5"/>
    <property type="match status" value="1"/>
</dbReference>
<dbReference type="Pfam" id="PF14716">
    <property type="entry name" value="HHH_8"/>
    <property type="match status" value="1"/>
</dbReference>
<comment type="catalytic activity">
    <reaction evidence="18">
        <text>2'-deoxyribonucleotide-(2'-deoxyribose 5'-phosphate)-2'-deoxyribonucleotide-DNA = a 3'-end 2'-deoxyribonucleotide-(2,3-dehydro-2,3-deoxyribose 5'-phosphate)-DNA + a 5'-end 5'-phospho-2'-deoxyribonucleoside-DNA + H(+)</text>
        <dbReference type="Rhea" id="RHEA:66592"/>
        <dbReference type="Rhea" id="RHEA-COMP:13180"/>
        <dbReference type="Rhea" id="RHEA-COMP:16897"/>
        <dbReference type="Rhea" id="RHEA-COMP:17067"/>
        <dbReference type="ChEBI" id="CHEBI:15378"/>
        <dbReference type="ChEBI" id="CHEBI:136412"/>
        <dbReference type="ChEBI" id="CHEBI:157695"/>
        <dbReference type="ChEBI" id="CHEBI:167181"/>
        <dbReference type="EC" id="4.2.99.18"/>
    </reaction>
</comment>
<dbReference type="EC" id="4.2.99.18" evidence="4"/>
<dbReference type="InterPro" id="IPR002008">
    <property type="entry name" value="DNA_pol_X_beta-like"/>
</dbReference>
<dbReference type="InterPro" id="IPR027421">
    <property type="entry name" value="DNA_pol_lamdba_lyase_dom_sf"/>
</dbReference>
<dbReference type="SUPFAM" id="SSF47802">
    <property type="entry name" value="DNA polymerase beta, N-terminal domain-like"/>
    <property type="match status" value="1"/>
</dbReference>
<dbReference type="Gene3D" id="3.30.210.10">
    <property type="entry name" value="DNA polymerase, thumb domain"/>
    <property type="match status" value="1"/>
</dbReference>
<dbReference type="Gene3D" id="1.10.150.110">
    <property type="entry name" value="DNA polymerase beta, N-terminal domain-like"/>
    <property type="match status" value="1"/>
</dbReference>
<comment type="cofactor">
    <cofactor evidence="1">
        <name>Mg(2+)</name>
        <dbReference type="ChEBI" id="CHEBI:18420"/>
    </cofactor>
</comment>
<evidence type="ECO:0000256" key="3">
    <source>
        <dbReference type="ARBA" id="ARBA00012417"/>
    </source>
</evidence>
<accession>B9M3A0</accession>
<evidence type="ECO:0000256" key="6">
    <source>
        <dbReference type="ARBA" id="ARBA00022481"/>
    </source>
</evidence>
<dbReference type="KEGG" id="geo:Geob_1150"/>
<dbReference type="AlphaFoldDB" id="B9M3A0"/>
<dbReference type="InterPro" id="IPR016195">
    <property type="entry name" value="Pol/histidinol_Pase-like"/>
</dbReference>
<evidence type="ECO:0000256" key="15">
    <source>
        <dbReference type="ARBA" id="ARBA00023204"/>
    </source>
</evidence>
<dbReference type="OrthoDB" id="9808747at2"/>
<evidence type="ECO:0000256" key="10">
    <source>
        <dbReference type="ARBA" id="ARBA00022705"/>
    </source>
</evidence>
<keyword evidence="10" id="KW-0235">DNA replication</keyword>
<dbReference type="Proteomes" id="UP000007721">
    <property type="component" value="Chromosome"/>
</dbReference>
<dbReference type="PANTHER" id="PTHR36928">
    <property type="entry name" value="PHOSPHATASE YCDX-RELATED"/>
    <property type="match status" value="1"/>
</dbReference>
<dbReference type="PIRSF" id="PIRSF005047">
    <property type="entry name" value="UCP005047_YshC"/>
    <property type="match status" value="1"/>
</dbReference>
<evidence type="ECO:0000256" key="12">
    <source>
        <dbReference type="ARBA" id="ARBA00022843"/>
    </source>
</evidence>
<evidence type="ECO:0000259" key="23">
    <source>
        <dbReference type="SMART" id="SM00481"/>
    </source>
</evidence>
<dbReference type="Gene3D" id="1.10.150.20">
    <property type="entry name" value="5' to 3' exonuclease, C-terminal subdomain"/>
    <property type="match status" value="1"/>
</dbReference>
<dbReference type="EC" id="2.7.7.7" evidence="3"/>
<evidence type="ECO:0000313" key="25">
    <source>
        <dbReference type="EMBL" id="ACM19510.1"/>
    </source>
</evidence>
<comment type="catalytic activity">
    <reaction evidence="19">
        <text>a 5'-end 2'-deoxyribose-2'-deoxyribonucleotide-DNA = (2E,4S)-4-hydroxypenten-2-al-5-phosphate + a 5'-end 5'-phospho-2'-deoxyribonucleoside-DNA + H(+)</text>
        <dbReference type="Rhea" id="RHEA:76255"/>
        <dbReference type="Rhea" id="RHEA-COMP:13180"/>
        <dbReference type="Rhea" id="RHEA-COMP:18657"/>
        <dbReference type="ChEBI" id="CHEBI:15378"/>
        <dbReference type="ChEBI" id="CHEBI:136412"/>
        <dbReference type="ChEBI" id="CHEBI:195194"/>
        <dbReference type="ChEBI" id="CHEBI:195195"/>
    </reaction>
</comment>
<dbReference type="PANTHER" id="PTHR36928:SF1">
    <property type="entry name" value="PHOSPHATASE YCDX-RELATED"/>
    <property type="match status" value="1"/>
</dbReference>
<evidence type="ECO:0000256" key="21">
    <source>
        <dbReference type="ARBA" id="ARBA00049244"/>
    </source>
</evidence>
<protein>
    <recommendedName>
        <fullName evidence="5">DNA polymerase beta</fullName>
        <ecNumber evidence="3">2.7.7.7</ecNumber>
        <ecNumber evidence="4">4.2.99.18</ecNumber>
    </recommendedName>
    <alternativeName>
        <fullName evidence="16">5'-deoxyribose-phosphate lyase</fullName>
    </alternativeName>
    <alternativeName>
        <fullName evidence="17">AP lyase</fullName>
    </alternativeName>
</protein>
<evidence type="ECO:0000256" key="18">
    <source>
        <dbReference type="ARBA" id="ARBA00044632"/>
    </source>
</evidence>
<keyword evidence="7" id="KW-0237">DNA synthesis</keyword>